<dbReference type="HOGENOM" id="CLU_1570638_0_0_1"/>
<proteinExistence type="predicted"/>
<dbReference type="EMBL" id="KB908966">
    <property type="protein sequence ID" value="EOB13803.1"/>
    <property type="molecule type" value="Genomic_DNA"/>
</dbReference>
<dbReference type="OMA" id="MLECALY"/>
<accession>R0MLU0</accession>
<name>R0MLU0_NOSB1</name>
<evidence type="ECO:0000313" key="2">
    <source>
        <dbReference type="Proteomes" id="UP000016927"/>
    </source>
</evidence>
<protein>
    <submittedName>
        <fullName evidence="1">Uncharacterized protein</fullName>
    </submittedName>
</protein>
<dbReference type="AlphaFoldDB" id="R0MLU0"/>
<gene>
    <name evidence="1" type="ORF">NBO_58gi002</name>
</gene>
<dbReference type="Proteomes" id="UP000016927">
    <property type="component" value="Unassembled WGS sequence"/>
</dbReference>
<reference evidence="1 2" key="1">
    <citation type="journal article" date="2013" name="BMC Genomics">
        <title>Comparative genomics of parasitic silkworm microsporidia reveal an association between genome expansion and host adaptation.</title>
        <authorList>
            <person name="Pan G."/>
            <person name="Xu J."/>
            <person name="Li T."/>
            <person name="Xia Q."/>
            <person name="Liu S.L."/>
            <person name="Zhang G."/>
            <person name="Li S."/>
            <person name="Li C."/>
            <person name="Liu H."/>
            <person name="Yang L."/>
            <person name="Liu T."/>
            <person name="Zhang X."/>
            <person name="Wu Z."/>
            <person name="Fan W."/>
            <person name="Dang X."/>
            <person name="Xiang H."/>
            <person name="Tao M."/>
            <person name="Li Y."/>
            <person name="Hu J."/>
            <person name="Li Z."/>
            <person name="Lin L."/>
            <person name="Luo J."/>
            <person name="Geng L."/>
            <person name="Wang L."/>
            <person name="Long M."/>
            <person name="Wan Y."/>
            <person name="He N."/>
            <person name="Zhang Z."/>
            <person name="Lu C."/>
            <person name="Keeling P.J."/>
            <person name="Wang J."/>
            <person name="Xiang Z."/>
            <person name="Zhou Z."/>
        </authorList>
    </citation>
    <scope>NUCLEOTIDE SEQUENCE [LARGE SCALE GENOMIC DNA]</scope>
    <source>
        <strain evidence="2">CQ1 / CVCC 102059</strain>
    </source>
</reference>
<keyword evidence="2" id="KW-1185">Reference proteome</keyword>
<dbReference type="OrthoDB" id="10479738at2759"/>
<evidence type="ECO:0000313" key="1">
    <source>
        <dbReference type="EMBL" id="EOB13803.1"/>
    </source>
</evidence>
<organism evidence="1 2">
    <name type="scientific">Nosema bombycis (strain CQ1 / CVCC 102059)</name>
    <name type="common">Microsporidian parasite</name>
    <name type="synonym">Pebrine of silkworm</name>
    <dbReference type="NCBI Taxonomy" id="578461"/>
    <lineage>
        <taxon>Eukaryota</taxon>
        <taxon>Fungi</taxon>
        <taxon>Fungi incertae sedis</taxon>
        <taxon>Microsporidia</taxon>
        <taxon>Nosematidae</taxon>
        <taxon>Nosema</taxon>
    </lineage>
</organism>
<sequence length="173" mass="20735">MLECALYSYVSSLEEIKRFRKMFKEDVYEYNELVYSKNDTLIIIRTNEKITKIIKKKQVDKNKNRKYVIHVVEMSEADSFENLIQFLDLFNYKFINKTEVKEHLFTSENFYVSVSKEINDQHLKTNNIDKYWLVKAFSLSDNLQTAEQVFNSKISNLEGFLEFKKVEVKCFDD</sequence>
<dbReference type="VEuPathDB" id="MicrosporidiaDB:NBO_58gi002"/>